<dbReference type="InterPro" id="IPR034714">
    <property type="entry name" value="TagA_TarA"/>
</dbReference>
<dbReference type="RefSeq" id="WP_126990901.1">
    <property type="nucleotide sequence ID" value="NZ_JTFC01000031.1"/>
</dbReference>
<protein>
    <recommendedName>
        <fullName evidence="5">N-acetylglucosaminyldiphosphoundecaprenol N-acetyl-beta-D-mannosaminyltransferase</fullName>
        <ecNumber evidence="5">2.4.1.187</ecNumber>
    </recommendedName>
    <alternativeName>
        <fullName evidence="5">N-acetylmannosaminyltransferase</fullName>
    </alternativeName>
    <alternativeName>
        <fullName evidence="5">UDP-N-acetylmannosamine transferase</fullName>
    </alternativeName>
    <alternativeName>
        <fullName evidence="5">UDP-N-acetylmannosamine:N-acetylglucosaminyl pyrophosphorylundecaprenol N-acetylmannosaminyltransferase</fullName>
    </alternativeName>
</protein>
<reference evidence="6 7" key="1">
    <citation type="submission" date="2014-11" db="EMBL/GenBank/DDBJ databases">
        <title>Genome sequence and analysis of novel Kurthia sp.</title>
        <authorList>
            <person name="Lawson J.N."/>
            <person name="Gonzalez J.E."/>
            <person name="Rinauldi L."/>
            <person name="Xuan Z."/>
            <person name="Firman A."/>
            <person name="Shaddox L."/>
            <person name="Trudeau A."/>
            <person name="Shah S."/>
            <person name="Reiman D."/>
        </authorList>
    </citation>
    <scope>NUCLEOTIDE SEQUENCE [LARGE SCALE GENOMIC DNA]</scope>
    <source>
        <strain evidence="6 7">3B1D</strain>
    </source>
</reference>
<keyword evidence="1 5" id="KW-0328">Glycosyltransferase</keyword>
<evidence type="ECO:0000256" key="3">
    <source>
        <dbReference type="ARBA" id="ARBA00022944"/>
    </source>
</evidence>
<comment type="function">
    <text evidence="5">Catalyzes the conversion of GlcNAc-PP-undecaprenol into ManNAc-GlcNAc-PP-undecaprenol, the first committed lipid intermediate in the de novo synthesis of teichoic acid.</text>
</comment>
<comment type="pathway">
    <text evidence="5">Cell wall biogenesis; teichoic acid biosynthesis.</text>
</comment>
<dbReference type="EMBL" id="JTFC01000031">
    <property type="protein sequence ID" value="RUS55594.1"/>
    <property type="molecule type" value="Genomic_DNA"/>
</dbReference>
<dbReference type="PANTHER" id="PTHR34136">
    <property type="match status" value="1"/>
</dbReference>
<keyword evidence="2 5" id="KW-0808">Transferase</keyword>
<sequence>MNTVPILGIPVAQTTKSEFVPHVLNELLHTEHAITIVTANPEIIMLAKENYNYERLLKASSYVVADGIGVVIGAKMLGTPIAERIPGYELVHEFMNTAAPGHNRFFFYGAKPGVAQEAATKAKELYPQIDVVGVCDGYGNDGDGDEVAAKAAVSEPDFIFVATGAPKQEEWIALHKKKFPHTVMMGVGGSFDVLSGNVDRAPDIFIKLNLEWFHRLITQPTRAKRMLKIPQFLLAVNKAKKHL</sequence>
<dbReference type="EC" id="2.4.1.187" evidence="5"/>
<dbReference type="InterPro" id="IPR004629">
    <property type="entry name" value="WecG_TagA_CpsF"/>
</dbReference>
<proteinExistence type="inferred from homology"/>
<dbReference type="GO" id="GO:0047244">
    <property type="term" value="F:N-acetylglucosaminyldiphosphoundecaprenol N-acetyl-beta-D-mannosaminyltransferase activity"/>
    <property type="evidence" value="ECO:0007669"/>
    <property type="project" value="UniProtKB-UniRule"/>
</dbReference>
<dbReference type="NCBIfam" id="TIGR00696">
    <property type="entry name" value="wecG_tagA_cpsF"/>
    <property type="match status" value="1"/>
</dbReference>
<dbReference type="UniPathway" id="UPA00632"/>
<comment type="caution">
    <text evidence="6">The sequence shown here is derived from an EMBL/GenBank/DDBJ whole genome shotgun (WGS) entry which is preliminary data.</text>
</comment>
<keyword evidence="7" id="KW-1185">Reference proteome</keyword>
<evidence type="ECO:0000256" key="5">
    <source>
        <dbReference type="HAMAP-Rule" id="MF_02070"/>
    </source>
</evidence>
<evidence type="ECO:0000256" key="1">
    <source>
        <dbReference type="ARBA" id="ARBA00022676"/>
    </source>
</evidence>
<dbReference type="Pfam" id="PF03808">
    <property type="entry name" value="Glyco_tran_WecG"/>
    <property type="match status" value="1"/>
</dbReference>
<comment type="catalytic activity">
    <reaction evidence="5">
        <text>UDP-N-acetyl-alpha-D-mannosamine + N-acetyl-alpha-D-glucosaminyl-di-trans,octa-cis-undecaprenyl diphosphate = N-acetyl-beta-D-mannosaminyl-(1-&gt;4)-N-acetyl-alpha-D-glucosaminyl di-trans,octa-cis-undecaprenyl diphosphate + UDP + H(+)</text>
        <dbReference type="Rhea" id="RHEA:16053"/>
        <dbReference type="ChEBI" id="CHEBI:15378"/>
        <dbReference type="ChEBI" id="CHEBI:58223"/>
        <dbReference type="ChEBI" id="CHEBI:62959"/>
        <dbReference type="ChEBI" id="CHEBI:68623"/>
        <dbReference type="ChEBI" id="CHEBI:132210"/>
        <dbReference type="EC" id="2.4.1.187"/>
    </reaction>
</comment>
<dbReference type="AlphaFoldDB" id="A0A433RTY0"/>
<name>A0A433RTY0_9BACL</name>
<dbReference type="GO" id="GO:0019350">
    <property type="term" value="P:teichoic acid biosynthetic process"/>
    <property type="evidence" value="ECO:0007669"/>
    <property type="project" value="UniProtKB-UniRule"/>
</dbReference>
<evidence type="ECO:0000256" key="4">
    <source>
        <dbReference type="ARBA" id="ARBA00023316"/>
    </source>
</evidence>
<accession>A0A433RTY0</accession>
<dbReference type="CDD" id="cd06533">
    <property type="entry name" value="Glyco_transf_WecG_TagA"/>
    <property type="match status" value="1"/>
</dbReference>
<dbReference type="GO" id="GO:0071555">
    <property type="term" value="P:cell wall organization"/>
    <property type="evidence" value="ECO:0007669"/>
    <property type="project" value="UniProtKB-KW"/>
</dbReference>
<dbReference type="HAMAP" id="MF_02070">
    <property type="entry name" value="TagA_TarA"/>
    <property type="match status" value="1"/>
</dbReference>
<organism evidence="6 7">
    <name type="scientific">Candidatus Kurthia intestinigallinarum</name>
    <dbReference type="NCBI Taxonomy" id="1562256"/>
    <lineage>
        <taxon>Bacteria</taxon>
        <taxon>Bacillati</taxon>
        <taxon>Bacillota</taxon>
        <taxon>Bacilli</taxon>
        <taxon>Bacillales</taxon>
        <taxon>Caryophanaceae</taxon>
        <taxon>Kurthia</taxon>
    </lineage>
</organism>
<dbReference type="PANTHER" id="PTHR34136:SF1">
    <property type="entry name" value="UDP-N-ACETYL-D-MANNOSAMINURONIC ACID TRANSFERASE"/>
    <property type="match status" value="1"/>
</dbReference>
<keyword evidence="4 5" id="KW-0961">Cell wall biogenesis/degradation</keyword>
<gene>
    <name evidence="6" type="ORF">QI30_11770</name>
</gene>
<dbReference type="OrthoDB" id="9771846at2"/>
<comment type="similarity">
    <text evidence="5">Belongs to the glycosyltransferase 26 family. TagA/TarA subfamily.</text>
</comment>
<evidence type="ECO:0000256" key="2">
    <source>
        <dbReference type="ARBA" id="ARBA00022679"/>
    </source>
</evidence>
<evidence type="ECO:0000313" key="6">
    <source>
        <dbReference type="EMBL" id="RUS55594.1"/>
    </source>
</evidence>
<keyword evidence="3 5" id="KW-0777">Teichoic acid biosynthesis</keyword>
<dbReference type="Proteomes" id="UP000288623">
    <property type="component" value="Unassembled WGS sequence"/>
</dbReference>
<evidence type="ECO:0000313" key="7">
    <source>
        <dbReference type="Proteomes" id="UP000288623"/>
    </source>
</evidence>